<name>A0A1H3E3D2_9EURY</name>
<reference evidence="9" key="1">
    <citation type="submission" date="2016-10" db="EMBL/GenBank/DDBJ databases">
        <authorList>
            <person name="Varghese N."/>
            <person name="Submissions S."/>
        </authorList>
    </citation>
    <scope>NUCLEOTIDE SEQUENCE [LARGE SCALE GENOMIC DNA]</scope>
    <source>
        <strain evidence="9">DC30,IBRC 10041,KCTC 4046</strain>
    </source>
</reference>
<dbReference type="InterPro" id="IPR000731">
    <property type="entry name" value="SSD"/>
</dbReference>
<sequence length="829" mass="88229">MPLGDRIEAATARLNDAIVDSPRRVVIAFLVLTVLFTGGFGLISTETDSTDSFTEGLPEQEALDSVNAEFEDPFQPDAESTQLIHTGDNVLTKRALVRNIRVIERVADREDLRLASGPRAAAGPAPIVARTIDPSATTAAEQRRVLERASPSEIRRAIREVGGENLPVSEDYNPNGPSASASITSLSHDVPSGFSSDDLTDIQTEIQSIASDEPGDIRAFGSGITNAEMGNVIGDSLTIVMPVVVILLLGFLTVAYRDPIDLALGLLALLMTVIWTFGFLGYAGIPFNQQMISVPVLLLAVGVDFGIHIINRYREETVRGFEATEAMREANNQLMIAFVIVTVTTVFGFGANVISDLTPIRNMGIASAIGIVFTFLIFGLFLPAAKLEVDRLRDRFGVPEFNSAPIASEESALGRALAFPAVVSRYAPVAFVIVLLLSGGVAAAYGSGVDTSFETEDFLPPEEQPAYVTVLPEPFAPGEYTVTETINLLEDRFATNQDQSVKLYVEGNFEEDHALESLAAPNDDPPDALSVTDGGEARPQGSILTVIRSHADSDPEFAALVARNDLNDNGIPDRNLDRIYDELFASPAGDRAERYLTEDRRSAQVEYAIESDATQGEAAADTREFADDFRYEATATGSLVVFDAVTDVIFASAINGLILAVGLTGVFLVISYGALNRKPMLGVVNVFPILIAIAYLIGTMRLLGMSLNALTATILSISIGLGIAYSVHTTHRFIDEYNDGADAHEAMVITLSGTGGALLGSMLTTSLGTGALALAITPVLGDFGLLMALSVTYSFVMSVVALPPAVLLWARYDEAAPFAGLVASASGGS</sequence>
<keyword evidence="4 6" id="KW-1133">Transmembrane helix</keyword>
<feature type="transmembrane region" description="Helical" evidence="6">
    <location>
        <begin position="709"/>
        <end position="727"/>
    </location>
</feature>
<feature type="transmembrane region" description="Helical" evidence="6">
    <location>
        <begin position="263"/>
        <end position="285"/>
    </location>
</feature>
<keyword evidence="3 6" id="KW-0812">Transmembrane</keyword>
<gene>
    <name evidence="8" type="ORF">SAMN05216564_101269</name>
</gene>
<dbReference type="AlphaFoldDB" id="A0A1H3E3D2"/>
<dbReference type="InterPro" id="IPR050545">
    <property type="entry name" value="Mycobact_MmpL"/>
</dbReference>
<dbReference type="SUPFAM" id="SSF82866">
    <property type="entry name" value="Multidrug efflux transporter AcrB transmembrane domain"/>
    <property type="match status" value="2"/>
</dbReference>
<dbReference type="GO" id="GO:0005886">
    <property type="term" value="C:plasma membrane"/>
    <property type="evidence" value="ECO:0007669"/>
    <property type="project" value="UniProtKB-SubCell"/>
</dbReference>
<dbReference type="Pfam" id="PF03176">
    <property type="entry name" value="MMPL"/>
    <property type="match status" value="2"/>
</dbReference>
<dbReference type="PANTHER" id="PTHR33406">
    <property type="entry name" value="MEMBRANE PROTEIN MJ1562-RELATED"/>
    <property type="match status" value="1"/>
</dbReference>
<feature type="transmembrane region" description="Helical" evidence="6">
    <location>
        <begin position="748"/>
        <end position="777"/>
    </location>
</feature>
<feature type="transmembrane region" description="Helical" evidence="6">
    <location>
        <begin position="648"/>
        <end position="670"/>
    </location>
</feature>
<dbReference type="EMBL" id="FNPC01000001">
    <property type="protein sequence ID" value="SDX73185.1"/>
    <property type="molecule type" value="Genomic_DNA"/>
</dbReference>
<evidence type="ECO:0000259" key="7">
    <source>
        <dbReference type="PROSITE" id="PS50156"/>
    </source>
</evidence>
<comment type="subcellular location">
    <subcellularLocation>
        <location evidence="1">Cell membrane</location>
        <topology evidence="1">Multi-pass membrane protein</topology>
    </subcellularLocation>
</comment>
<feature type="transmembrane region" description="Helical" evidence="6">
    <location>
        <begin position="291"/>
        <end position="313"/>
    </location>
</feature>
<feature type="transmembrane region" description="Helical" evidence="6">
    <location>
        <begin position="334"/>
        <end position="353"/>
    </location>
</feature>
<proteinExistence type="predicted"/>
<protein>
    <submittedName>
        <fullName evidence="8">Predicted exporter protein, RND superfamily</fullName>
    </submittedName>
</protein>
<feature type="transmembrane region" description="Helical" evidence="6">
    <location>
        <begin position="783"/>
        <end position="810"/>
    </location>
</feature>
<dbReference type="PROSITE" id="PS50156">
    <property type="entry name" value="SSD"/>
    <property type="match status" value="2"/>
</dbReference>
<evidence type="ECO:0000256" key="1">
    <source>
        <dbReference type="ARBA" id="ARBA00004651"/>
    </source>
</evidence>
<feature type="transmembrane region" description="Helical" evidence="6">
    <location>
        <begin position="365"/>
        <end position="385"/>
    </location>
</feature>
<keyword evidence="9" id="KW-1185">Reference proteome</keyword>
<dbReference type="RefSeq" id="WP_092730359.1">
    <property type="nucleotide sequence ID" value="NZ_FNPC01000001.1"/>
</dbReference>
<feature type="transmembrane region" description="Helical" evidence="6">
    <location>
        <begin position="25"/>
        <end position="43"/>
    </location>
</feature>
<feature type="domain" description="SSD" evidence="7">
    <location>
        <begin position="265"/>
        <end position="384"/>
    </location>
</feature>
<evidence type="ECO:0000313" key="9">
    <source>
        <dbReference type="Proteomes" id="UP000199079"/>
    </source>
</evidence>
<dbReference type="OrthoDB" id="42357at2157"/>
<dbReference type="Gene3D" id="1.20.1640.10">
    <property type="entry name" value="Multidrug efflux transporter AcrB transmembrane domain"/>
    <property type="match status" value="2"/>
</dbReference>
<evidence type="ECO:0000256" key="2">
    <source>
        <dbReference type="ARBA" id="ARBA00022475"/>
    </source>
</evidence>
<feature type="transmembrane region" description="Helical" evidence="6">
    <location>
        <begin position="237"/>
        <end position="256"/>
    </location>
</feature>
<evidence type="ECO:0000256" key="3">
    <source>
        <dbReference type="ARBA" id="ARBA00022692"/>
    </source>
</evidence>
<dbReference type="Proteomes" id="UP000199079">
    <property type="component" value="Unassembled WGS sequence"/>
</dbReference>
<keyword evidence="5 6" id="KW-0472">Membrane</keyword>
<feature type="transmembrane region" description="Helical" evidence="6">
    <location>
        <begin position="426"/>
        <end position="446"/>
    </location>
</feature>
<keyword evidence="2" id="KW-1003">Cell membrane</keyword>
<evidence type="ECO:0000313" key="8">
    <source>
        <dbReference type="EMBL" id="SDX73185.1"/>
    </source>
</evidence>
<dbReference type="InterPro" id="IPR004869">
    <property type="entry name" value="MMPL_dom"/>
</dbReference>
<accession>A0A1H3E3D2</accession>
<dbReference type="PANTHER" id="PTHR33406:SF13">
    <property type="entry name" value="MEMBRANE PROTEIN YDFJ"/>
    <property type="match status" value="1"/>
</dbReference>
<evidence type="ECO:0000256" key="5">
    <source>
        <dbReference type="ARBA" id="ARBA00023136"/>
    </source>
</evidence>
<organism evidence="8 9">
    <name type="scientific">Halopenitus persicus</name>
    <dbReference type="NCBI Taxonomy" id="1048396"/>
    <lineage>
        <taxon>Archaea</taxon>
        <taxon>Methanobacteriati</taxon>
        <taxon>Methanobacteriota</taxon>
        <taxon>Stenosarchaea group</taxon>
        <taxon>Halobacteria</taxon>
        <taxon>Halobacteriales</taxon>
        <taxon>Haloferacaceae</taxon>
        <taxon>Halopenitus</taxon>
    </lineage>
</organism>
<evidence type="ECO:0000256" key="4">
    <source>
        <dbReference type="ARBA" id="ARBA00022989"/>
    </source>
</evidence>
<evidence type="ECO:0000256" key="6">
    <source>
        <dbReference type="SAM" id="Phobius"/>
    </source>
</evidence>
<feature type="domain" description="SSD" evidence="7">
    <location>
        <begin position="648"/>
        <end position="808"/>
    </location>
</feature>
<feature type="transmembrane region" description="Helical" evidence="6">
    <location>
        <begin position="682"/>
        <end position="703"/>
    </location>
</feature>